<feature type="transmembrane region" description="Helical" evidence="1">
    <location>
        <begin position="56"/>
        <end position="77"/>
    </location>
</feature>
<evidence type="ECO:0008006" key="4">
    <source>
        <dbReference type="Google" id="ProtNLM"/>
    </source>
</evidence>
<keyword evidence="3" id="KW-1185">Reference proteome</keyword>
<sequence>MTREDVAVGYREYLNRARPLLRSRWGDGPTALLLLVLANACSLLLARYTTPFAGEVASLVVLTTGIGLAAGIILWALSTRSMVKRMVELATAEIGPMTVTVQPDRFAVRNGTGSHSETPWSAISKIELSKETLLVWHDVLVVQRVPRRLLGGEAREAELIAALRQWAPHATGPL</sequence>
<accession>A0AAE3VM85</accession>
<evidence type="ECO:0000256" key="1">
    <source>
        <dbReference type="SAM" id="Phobius"/>
    </source>
</evidence>
<reference evidence="2" key="1">
    <citation type="submission" date="2023-07" db="EMBL/GenBank/DDBJ databases">
        <title>Genomic Encyclopedia of Type Strains, Phase IV (KMG-IV): sequencing the most valuable type-strain genomes for metagenomic binning, comparative biology and taxonomic classification.</title>
        <authorList>
            <person name="Goeker M."/>
        </authorList>
    </citation>
    <scope>NUCLEOTIDE SEQUENCE</scope>
    <source>
        <strain evidence="2">DSM 21202</strain>
    </source>
</reference>
<dbReference type="AlphaFoldDB" id="A0AAE3VM85"/>
<dbReference type="EMBL" id="JAUSUL010000001">
    <property type="protein sequence ID" value="MDQ0314648.1"/>
    <property type="molecule type" value="Genomic_DNA"/>
</dbReference>
<comment type="caution">
    <text evidence="2">The sequence shown here is derived from an EMBL/GenBank/DDBJ whole genome shotgun (WGS) entry which is preliminary data.</text>
</comment>
<keyword evidence="1" id="KW-1133">Transmembrane helix</keyword>
<keyword evidence="1" id="KW-0812">Transmembrane</keyword>
<name>A0AAE3VM85_9HYPH</name>
<dbReference type="RefSeq" id="WP_306884434.1">
    <property type="nucleotide sequence ID" value="NZ_JAUSUL010000001.1"/>
</dbReference>
<keyword evidence="1" id="KW-0472">Membrane</keyword>
<evidence type="ECO:0000313" key="3">
    <source>
        <dbReference type="Proteomes" id="UP001229244"/>
    </source>
</evidence>
<dbReference type="Proteomes" id="UP001229244">
    <property type="component" value="Unassembled WGS sequence"/>
</dbReference>
<evidence type="ECO:0000313" key="2">
    <source>
        <dbReference type="EMBL" id="MDQ0314648.1"/>
    </source>
</evidence>
<organism evidence="2 3">
    <name type="scientific">Amorphus orientalis</name>
    <dbReference type="NCBI Taxonomy" id="649198"/>
    <lineage>
        <taxon>Bacteria</taxon>
        <taxon>Pseudomonadati</taxon>
        <taxon>Pseudomonadota</taxon>
        <taxon>Alphaproteobacteria</taxon>
        <taxon>Hyphomicrobiales</taxon>
        <taxon>Amorphaceae</taxon>
        <taxon>Amorphus</taxon>
    </lineage>
</organism>
<gene>
    <name evidence="2" type="ORF">J2S73_001085</name>
</gene>
<feature type="transmembrane region" description="Helical" evidence="1">
    <location>
        <begin position="31"/>
        <end position="50"/>
    </location>
</feature>
<proteinExistence type="predicted"/>
<protein>
    <recommendedName>
        <fullName evidence="4">YcxB-like protein domain-containing protein</fullName>
    </recommendedName>
</protein>